<keyword evidence="3" id="KW-1185">Reference proteome</keyword>
<reference evidence="2 3" key="1">
    <citation type="submission" date="2018-03" db="EMBL/GenBank/DDBJ databases">
        <title>Genomic Encyclopedia of Archaeal and Bacterial Type Strains, Phase II (KMG-II): from individual species to whole genera.</title>
        <authorList>
            <person name="Goeker M."/>
        </authorList>
    </citation>
    <scope>NUCLEOTIDE SEQUENCE [LARGE SCALE GENOMIC DNA]</scope>
    <source>
        <strain evidence="2 3">DSM 28229</strain>
    </source>
</reference>
<protein>
    <submittedName>
        <fullName evidence="2">Helix-turn-helix protein</fullName>
    </submittedName>
</protein>
<organism evidence="2 3">
    <name type="scientific">Sediminitomix flava</name>
    <dbReference type="NCBI Taxonomy" id="379075"/>
    <lineage>
        <taxon>Bacteria</taxon>
        <taxon>Pseudomonadati</taxon>
        <taxon>Bacteroidota</taxon>
        <taxon>Cytophagia</taxon>
        <taxon>Cytophagales</taxon>
        <taxon>Flammeovirgaceae</taxon>
        <taxon>Sediminitomix</taxon>
    </lineage>
</organism>
<comment type="caution">
    <text evidence="2">The sequence shown here is derived from an EMBL/GenBank/DDBJ whole genome shotgun (WGS) entry which is preliminary data.</text>
</comment>
<dbReference type="OrthoDB" id="990404at2"/>
<dbReference type="AlphaFoldDB" id="A0A315ZGE7"/>
<evidence type="ECO:0000259" key="1">
    <source>
        <dbReference type="Pfam" id="PF13936"/>
    </source>
</evidence>
<evidence type="ECO:0000313" key="3">
    <source>
        <dbReference type="Proteomes" id="UP000245535"/>
    </source>
</evidence>
<feature type="domain" description="Transposase IS30-like HTH" evidence="1">
    <location>
        <begin position="3"/>
        <end position="43"/>
    </location>
</feature>
<proteinExistence type="predicted"/>
<dbReference type="RefSeq" id="WP_109616140.1">
    <property type="nucleotide sequence ID" value="NZ_QGDO01000001.1"/>
</dbReference>
<sequence length="186" mass="22739">MRNLEYSDRVRIEKCLNLGLSVKRIAKIIGFAPSSIYREIKRNTFKNTSYKAKRAHRLYIARKKRVGSMRKHLITKTKRKYPFVLIRDRREILWFSDTRLGRNKQRRKSRLKGIRFRSYRPRLGYKKYLYMSDYALYLFLEKHEGVKLKKLKVDVGFYYYFKRNPILPPHKTILFRNPKKIRTWVA</sequence>
<dbReference type="EMBL" id="QGDO01000001">
    <property type="protein sequence ID" value="PWJ44665.1"/>
    <property type="molecule type" value="Genomic_DNA"/>
</dbReference>
<gene>
    <name evidence="2" type="ORF">BC781_1011036</name>
</gene>
<evidence type="ECO:0000313" key="2">
    <source>
        <dbReference type="EMBL" id="PWJ44665.1"/>
    </source>
</evidence>
<dbReference type="InterPro" id="IPR025246">
    <property type="entry name" value="IS30-like_HTH"/>
</dbReference>
<name>A0A315ZGE7_SEDFL</name>
<dbReference type="Proteomes" id="UP000245535">
    <property type="component" value="Unassembled WGS sequence"/>
</dbReference>
<dbReference type="Pfam" id="PF13936">
    <property type="entry name" value="HTH_38"/>
    <property type="match status" value="1"/>
</dbReference>
<accession>A0A315ZGE7</accession>